<dbReference type="AlphaFoldDB" id="U9U256"/>
<name>U9U256_RHIID</name>
<dbReference type="EMBL" id="KI287803">
    <property type="protein sequence ID" value="ESA09716.1"/>
    <property type="molecule type" value="Genomic_DNA"/>
</dbReference>
<dbReference type="HOGENOM" id="CLU_2298458_0_0_1"/>
<organism evidence="1">
    <name type="scientific">Rhizophagus irregularis (strain DAOM 181602 / DAOM 197198 / MUCL 43194)</name>
    <name type="common">Arbuscular mycorrhizal fungus</name>
    <name type="synonym">Glomus intraradices</name>
    <dbReference type="NCBI Taxonomy" id="747089"/>
    <lineage>
        <taxon>Eukaryota</taxon>
        <taxon>Fungi</taxon>
        <taxon>Fungi incertae sedis</taxon>
        <taxon>Mucoromycota</taxon>
        <taxon>Glomeromycotina</taxon>
        <taxon>Glomeromycetes</taxon>
        <taxon>Glomerales</taxon>
        <taxon>Glomeraceae</taxon>
        <taxon>Rhizophagus</taxon>
    </lineage>
</organism>
<sequence length="101" mass="12187">IFVKSDIENIKVEQDNIEKRENLYLNFFFAKINTELPHDVNYSQNFWKEFPRGFRDNTIFFHDYIDTVQKLASSFFSLQLIVRYDQLRINLENNEGVSDNQ</sequence>
<reference evidence="1" key="1">
    <citation type="submission" date="2013-07" db="EMBL/GenBank/DDBJ databases">
        <title>The genome of an arbuscular mycorrhizal fungus provides insights into the evolution of the oldest plant symbiosis.</title>
        <authorList>
            <consortium name="DOE Joint Genome Institute"/>
            <person name="Tisserant E."/>
            <person name="Malbreil M."/>
            <person name="Kuo A."/>
            <person name="Kohler A."/>
            <person name="Symeonidi A."/>
            <person name="Balestrini R."/>
            <person name="Charron P."/>
            <person name="Duensing N."/>
            <person name="Frei-dit-Frey N."/>
            <person name="Gianinazzi-Pearson V."/>
            <person name="Gilbert B."/>
            <person name="Handa Y."/>
            <person name="Hijri M."/>
            <person name="Kaul R."/>
            <person name="Kawaguchi M."/>
            <person name="Krajinski F."/>
            <person name="Lammers P."/>
            <person name="Lapierre D."/>
            <person name="Masclaux F.G."/>
            <person name="Murat C."/>
            <person name="Morin E."/>
            <person name="Ndikumana S."/>
            <person name="Pagni M."/>
            <person name="Petitpierre D."/>
            <person name="Requena N."/>
            <person name="Rosikiewicz P."/>
            <person name="Riley R."/>
            <person name="Saito K."/>
            <person name="San Clemente H."/>
            <person name="Shapiro H."/>
            <person name="van Tuinen D."/>
            <person name="Becard G."/>
            <person name="Bonfante P."/>
            <person name="Paszkowski U."/>
            <person name="Shachar-Hill Y."/>
            <person name="Young J.P."/>
            <person name="Sanders I.R."/>
            <person name="Henrissat B."/>
            <person name="Rensing S.A."/>
            <person name="Grigoriev I.V."/>
            <person name="Corradi N."/>
            <person name="Roux C."/>
            <person name="Martin F."/>
        </authorList>
    </citation>
    <scope>NUCLEOTIDE SEQUENCE</scope>
    <source>
        <strain evidence="1">DAOM 197198</strain>
    </source>
</reference>
<proteinExistence type="predicted"/>
<accession>U9U256</accession>
<evidence type="ECO:0000313" key="1">
    <source>
        <dbReference type="EMBL" id="ESA09716.1"/>
    </source>
</evidence>
<protein>
    <submittedName>
        <fullName evidence="1">Uncharacterized protein</fullName>
    </submittedName>
</protein>
<gene>
    <name evidence="1" type="ORF">GLOINDRAFT_97669</name>
</gene>
<feature type="non-terminal residue" evidence="1">
    <location>
        <position position="1"/>
    </location>
</feature>